<protein>
    <submittedName>
        <fullName evidence="2">Uncharacterized protein</fullName>
    </submittedName>
</protein>
<gene>
    <name evidence="2" type="ORF">Bca52824_094173</name>
</gene>
<comment type="caution">
    <text evidence="2">The sequence shown here is derived from an EMBL/GenBank/DDBJ whole genome shotgun (WGS) entry which is preliminary data.</text>
</comment>
<feature type="compositionally biased region" description="Polar residues" evidence="1">
    <location>
        <begin position="63"/>
        <end position="74"/>
    </location>
</feature>
<dbReference type="Proteomes" id="UP000886595">
    <property type="component" value="Unassembled WGS sequence"/>
</dbReference>
<dbReference type="EMBL" id="JAAMPC010000123">
    <property type="protein sequence ID" value="KAG2243974.1"/>
    <property type="molecule type" value="Genomic_DNA"/>
</dbReference>
<evidence type="ECO:0000256" key="1">
    <source>
        <dbReference type="SAM" id="MobiDB-lite"/>
    </source>
</evidence>
<reference evidence="2 3" key="1">
    <citation type="submission" date="2020-02" db="EMBL/GenBank/DDBJ databases">
        <authorList>
            <person name="Ma Q."/>
            <person name="Huang Y."/>
            <person name="Song X."/>
            <person name="Pei D."/>
        </authorList>
    </citation>
    <scope>NUCLEOTIDE SEQUENCE [LARGE SCALE GENOMIC DNA]</scope>
    <source>
        <strain evidence="2">Sxm20200214</strain>
        <tissue evidence="2">Leaf</tissue>
    </source>
</reference>
<organism evidence="2 3">
    <name type="scientific">Brassica carinata</name>
    <name type="common">Ethiopian mustard</name>
    <name type="synonym">Abyssinian cabbage</name>
    <dbReference type="NCBI Taxonomy" id="52824"/>
    <lineage>
        <taxon>Eukaryota</taxon>
        <taxon>Viridiplantae</taxon>
        <taxon>Streptophyta</taxon>
        <taxon>Embryophyta</taxon>
        <taxon>Tracheophyta</taxon>
        <taxon>Spermatophyta</taxon>
        <taxon>Magnoliopsida</taxon>
        <taxon>eudicotyledons</taxon>
        <taxon>Gunneridae</taxon>
        <taxon>Pentapetalae</taxon>
        <taxon>rosids</taxon>
        <taxon>malvids</taxon>
        <taxon>Brassicales</taxon>
        <taxon>Brassicaceae</taxon>
        <taxon>Brassiceae</taxon>
        <taxon>Brassica</taxon>
    </lineage>
</organism>
<sequence length="95" mass="11082">MTVNNSTRTVTTLDVFENQRNIDCAVKECHRCQWRQNNHKPRKNSETKAAALNSEEQEEKPCSETSTRGVTTSGLLRRHRRRQSNQTRSDHTNRD</sequence>
<dbReference type="AlphaFoldDB" id="A0A8X7TJG8"/>
<name>A0A8X7TJG8_BRACI</name>
<evidence type="ECO:0000313" key="3">
    <source>
        <dbReference type="Proteomes" id="UP000886595"/>
    </source>
</evidence>
<evidence type="ECO:0000313" key="2">
    <source>
        <dbReference type="EMBL" id="KAG2243974.1"/>
    </source>
</evidence>
<proteinExistence type="predicted"/>
<accession>A0A8X7TJG8</accession>
<feature type="region of interest" description="Disordered" evidence="1">
    <location>
        <begin position="35"/>
        <end position="95"/>
    </location>
</feature>
<keyword evidence="3" id="KW-1185">Reference proteome</keyword>